<organism evidence="1 2">
    <name type="scientific">Capsicum annuum</name>
    <name type="common">Capsicum pepper</name>
    <dbReference type="NCBI Taxonomy" id="4072"/>
    <lineage>
        <taxon>Eukaryota</taxon>
        <taxon>Viridiplantae</taxon>
        <taxon>Streptophyta</taxon>
        <taxon>Embryophyta</taxon>
        <taxon>Tracheophyta</taxon>
        <taxon>Spermatophyta</taxon>
        <taxon>Magnoliopsida</taxon>
        <taxon>eudicotyledons</taxon>
        <taxon>Gunneridae</taxon>
        <taxon>Pentapetalae</taxon>
        <taxon>asterids</taxon>
        <taxon>lamiids</taxon>
        <taxon>Solanales</taxon>
        <taxon>Solanaceae</taxon>
        <taxon>Solanoideae</taxon>
        <taxon>Capsiceae</taxon>
        <taxon>Capsicum</taxon>
    </lineage>
</organism>
<dbReference type="Proteomes" id="UP000222542">
    <property type="component" value="Unassembled WGS sequence"/>
</dbReference>
<comment type="caution">
    <text evidence="1">The sequence shown here is derived from an EMBL/GenBank/DDBJ whole genome shotgun (WGS) entry which is preliminary data.</text>
</comment>
<protein>
    <recommendedName>
        <fullName evidence="3">DUF674 domain-containing protein</fullName>
    </recommendedName>
</protein>
<keyword evidence="2" id="KW-1185">Reference proteome</keyword>
<dbReference type="InterPro" id="IPR007750">
    <property type="entry name" value="DUF674"/>
</dbReference>
<dbReference type="PANTHER" id="PTHR33103:SF19">
    <property type="entry name" value="OS09G0544700 PROTEIN"/>
    <property type="match status" value="1"/>
</dbReference>
<reference evidence="1 2" key="1">
    <citation type="journal article" date="2014" name="Nat. Genet.">
        <title>Genome sequence of the hot pepper provides insights into the evolution of pungency in Capsicum species.</title>
        <authorList>
            <person name="Kim S."/>
            <person name="Park M."/>
            <person name="Yeom S.I."/>
            <person name="Kim Y.M."/>
            <person name="Lee J.M."/>
            <person name="Lee H.A."/>
            <person name="Seo E."/>
            <person name="Choi J."/>
            <person name="Cheong K."/>
            <person name="Kim K.T."/>
            <person name="Jung K."/>
            <person name="Lee G.W."/>
            <person name="Oh S.K."/>
            <person name="Bae C."/>
            <person name="Kim S.B."/>
            <person name="Lee H.Y."/>
            <person name="Kim S.Y."/>
            <person name="Kim M.S."/>
            <person name="Kang B.C."/>
            <person name="Jo Y.D."/>
            <person name="Yang H.B."/>
            <person name="Jeong H.J."/>
            <person name="Kang W.H."/>
            <person name="Kwon J.K."/>
            <person name="Shin C."/>
            <person name="Lim J.Y."/>
            <person name="Park J.H."/>
            <person name="Huh J.H."/>
            <person name="Kim J.S."/>
            <person name="Kim B.D."/>
            <person name="Cohen O."/>
            <person name="Paran I."/>
            <person name="Suh M.C."/>
            <person name="Lee S.B."/>
            <person name="Kim Y.K."/>
            <person name="Shin Y."/>
            <person name="Noh S.J."/>
            <person name="Park J."/>
            <person name="Seo Y.S."/>
            <person name="Kwon S.Y."/>
            <person name="Kim H.A."/>
            <person name="Park J.M."/>
            <person name="Kim H.J."/>
            <person name="Choi S.B."/>
            <person name="Bosland P.W."/>
            <person name="Reeves G."/>
            <person name="Jo S.H."/>
            <person name="Lee B.W."/>
            <person name="Cho H.T."/>
            <person name="Choi H.S."/>
            <person name="Lee M.S."/>
            <person name="Yu Y."/>
            <person name="Do Choi Y."/>
            <person name="Park B.S."/>
            <person name="van Deynze A."/>
            <person name="Ashrafi H."/>
            <person name="Hill T."/>
            <person name="Kim W.T."/>
            <person name="Pai H.S."/>
            <person name="Ahn H.K."/>
            <person name="Yeam I."/>
            <person name="Giovannoni J.J."/>
            <person name="Rose J.K."/>
            <person name="Sorensen I."/>
            <person name="Lee S.J."/>
            <person name="Kim R.W."/>
            <person name="Choi I.Y."/>
            <person name="Choi B.S."/>
            <person name="Lim J.S."/>
            <person name="Lee Y.H."/>
            <person name="Choi D."/>
        </authorList>
    </citation>
    <scope>NUCLEOTIDE SEQUENCE [LARGE SCALE GENOMIC DNA]</scope>
    <source>
        <strain evidence="2">cv. CM334</strain>
    </source>
</reference>
<evidence type="ECO:0000313" key="2">
    <source>
        <dbReference type="Proteomes" id="UP000222542"/>
    </source>
</evidence>
<dbReference type="STRING" id="4072.A0A2G2ZCG8"/>
<sequence>MTTSETKLRMKLLVDTKAKRVLFAEADKSCVDFLFHILSLPVATVIRLIKEKGMSYGCLPELYDSVENLNDTYIQSKDLLLKPKSLVTGISSIPFLSISDVPATQKTIYGCSSSHYYSACRSCYSDSSNARCIHCQNTLSRRLTYVAPPGASGAVAAPKGFVKDVVTYMVMDNLVVKPMSTISSITLLNKLNVKDVGFLQEVEVNFGMEEMGNPTIIKEPESMPFANSPVYASRAIGPAPKNVFPDIESLSTDGSIREVQFLENNTFDLALLMVCPERRLEVFKMLTMQSNHSRVVGLNKISALALEVGTIGSPHIPDDELVKLRTFVAREQSAVIIKLEGSLNSFRRALSRNKLFVSGSPNLARNCFISALARSSCSSTVVVTFFVCALLRASSAQYIGNRFGGGGAVVKNNGSFRKGVVGRSKRHCCSEWVMIIPSGDGITPPRIRRNREGRALLLVNLTVCHFSVEVGGLLLNGFVVSCSSIVLRVDLKVFNWKEAPGLNFIEMIYGCLPELYDSVEGCSSKAQVISHWDFDSSNARCIHCQNSLSRMLTYVAPPGASGAVAAPRGFVKDVVTYMVMDNLVVKPMSTISSITLLNKFNVKDVGVLQEVILSLPMANVVRLLKEKGMINYGCLPGLYNSVENLSDNYIQSKNVLLKPSPTLGMCRKDSFLLVDDVPTIRTCYGCTCDSGFAADSPSARCPACGLTTMSRKLTYVAPLILKEGVAATGDFVKEAVKYMVMDDLEVSNLKHIFSFAVDHFISAARNQLP</sequence>
<name>A0A2G2ZCG8_CAPAN</name>
<dbReference type="Gramene" id="PHT79644">
    <property type="protein sequence ID" value="PHT79644"/>
    <property type="gene ID" value="T459_17696"/>
</dbReference>
<dbReference type="PANTHER" id="PTHR33103">
    <property type="entry name" value="OS01G0153900 PROTEIN"/>
    <property type="match status" value="1"/>
</dbReference>
<dbReference type="AlphaFoldDB" id="A0A2G2ZCG8"/>
<evidence type="ECO:0000313" key="1">
    <source>
        <dbReference type="EMBL" id="PHT79644.1"/>
    </source>
</evidence>
<dbReference type="EMBL" id="AYRZ02000006">
    <property type="protein sequence ID" value="PHT79644.1"/>
    <property type="molecule type" value="Genomic_DNA"/>
</dbReference>
<proteinExistence type="predicted"/>
<evidence type="ECO:0008006" key="3">
    <source>
        <dbReference type="Google" id="ProtNLM"/>
    </source>
</evidence>
<reference evidence="1 2" key="2">
    <citation type="journal article" date="2017" name="Genome Biol.">
        <title>New reference genome sequences of hot pepper reveal the massive evolution of plant disease-resistance genes by retroduplication.</title>
        <authorList>
            <person name="Kim S."/>
            <person name="Park J."/>
            <person name="Yeom S.I."/>
            <person name="Kim Y.M."/>
            <person name="Seo E."/>
            <person name="Kim K.T."/>
            <person name="Kim M.S."/>
            <person name="Lee J.M."/>
            <person name="Cheong K."/>
            <person name="Shin H.S."/>
            <person name="Kim S.B."/>
            <person name="Han K."/>
            <person name="Lee J."/>
            <person name="Park M."/>
            <person name="Lee H.A."/>
            <person name="Lee H.Y."/>
            <person name="Lee Y."/>
            <person name="Oh S."/>
            <person name="Lee J.H."/>
            <person name="Choi E."/>
            <person name="Choi E."/>
            <person name="Lee S.E."/>
            <person name="Jeon J."/>
            <person name="Kim H."/>
            <person name="Choi G."/>
            <person name="Song H."/>
            <person name="Lee J."/>
            <person name="Lee S.C."/>
            <person name="Kwon J.K."/>
            <person name="Lee H.Y."/>
            <person name="Koo N."/>
            <person name="Hong Y."/>
            <person name="Kim R.W."/>
            <person name="Kang W.H."/>
            <person name="Huh J.H."/>
            <person name="Kang B.C."/>
            <person name="Yang T.J."/>
            <person name="Lee Y.H."/>
            <person name="Bennetzen J.L."/>
            <person name="Choi D."/>
        </authorList>
    </citation>
    <scope>NUCLEOTIDE SEQUENCE [LARGE SCALE GENOMIC DNA]</scope>
    <source>
        <strain evidence="2">cv. CM334</strain>
    </source>
</reference>
<gene>
    <name evidence="1" type="ORF">T459_17696</name>
</gene>
<dbReference type="Pfam" id="PF05056">
    <property type="entry name" value="DUF674"/>
    <property type="match status" value="3"/>
</dbReference>
<accession>A0A2G2ZCG8</accession>